<dbReference type="GeneID" id="6295410"/>
<dbReference type="EMBL" id="EU522111">
    <property type="protein sequence ID" value="ACD03468.1"/>
    <property type="molecule type" value="Genomic_DNA"/>
</dbReference>
<name>B2YFY6_MHVB</name>
<evidence type="ECO:0000313" key="1">
    <source>
        <dbReference type="EMBL" id="ACD03468.1"/>
    </source>
</evidence>
<evidence type="ECO:0000313" key="2">
    <source>
        <dbReference type="Proteomes" id="UP000011274"/>
    </source>
</evidence>
<reference evidence="1 2" key="1">
    <citation type="journal article" date="2008" name="Virology">
        <title>Sequence analysis of a non-classified, non-occluded DNA virus that causes salivary gland hypertrophy of Musca domestica, MdSGHV.</title>
        <authorList>
            <person name="Garcia-Maruniak A."/>
            <person name="Maruniak J.E."/>
            <person name="Farmerie W."/>
            <person name="Boucias D.G."/>
        </authorList>
    </citation>
    <scope>NUCLEOTIDE SEQUENCE [LARGE SCALE GENOMIC DNA]</scope>
    <source>
        <strain evidence="2">Isolate Musca domestica/United States/Boucias/-</strain>
    </source>
</reference>
<accession>B2YFY6</accession>
<proteinExistence type="predicted"/>
<organismHost>
    <name type="scientific">Musca domestica</name>
    <name type="common">House fly</name>
    <dbReference type="NCBI Taxonomy" id="7370"/>
</organismHost>
<protein>
    <submittedName>
        <fullName evidence="1">Uncharacterized protein</fullName>
    </submittedName>
</protein>
<gene>
    <name evidence="1" type="ORF">MdSGHV009</name>
</gene>
<dbReference type="Proteomes" id="UP000011274">
    <property type="component" value="Segment"/>
</dbReference>
<dbReference type="RefSeq" id="YP_001883337.1">
    <property type="nucleotide sequence ID" value="NC_010671.1"/>
</dbReference>
<dbReference type="KEGG" id="vg:6295410"/>
<organism evidence="1 2">
    <name type="scientific">Musca hytrovirus</name>
    <name type="common">isolate Musca domestica/United States/Boucias/-</name>
    <name type="synonym">MHV</name>
    <dbReference type="NCBI Taxonomy" id="523909"/>
    <lineage>
        <taxon>Viruses</taxon>
        <taxon>Viruses incertae sedis</taxon>
        <taxon>Naldaviricetes</taxon>
        <taxon>Lefavirales</taxon>
        <taxon>Hytrosaviridae</taxon>
        <taxon>Muscavirus</taxon>
        <taxon>Muscavirus musdomesticae</taxon>
    </lineage>
</organism>
<keyword evidence="2" id="KW-1185">Reference proteome</keyword>
<sequence>MVINMVFVCHAVSLATNLTESTLHACAPFIDTVLMCLKLKQLLRRHLVSLLHSHDLMNSCFIHSRQRSRNFRSSLVIGRSFTKL</sequence>